<evidence type="ECO:0000256" key="1">
    <source>
        <dbReference type="SAM" id="Phobius"/>
    </source>
</evidence>
<evidence type="ECO:0000313" key="3">
    <source>
        <dbReference type="EMBL" id="TWI44135.1"/>
    </source>
</evidence>
<reference evidence="3 4" key="1">
    <citation type="journal article" date="2015" name="Stand. Genomic Sci.">
        <title>Genomic Encyclopedia of Bacterial and Archaeal Type Strains, Phase III: the genomes of soil and plant-associated and newly described type strains.</title>
        <authorList>
            <person name="Whitman W.B."/>
            <person name="Woyke T."/>
            <person name="Klenk H.P."/>
            <person name="Zhou Y."/>
            <person name="Lilburn T.G."/>
            <person name="Beck B.J."/>
            <person name="De Vos P."/>
            <person name="Vandamme P."/>
            <person name="Eisen J.A."/>
            <person name="Garrity G."/>
            <person name="Hugenholtz P."/>
            <person name="Kyrpides N.C."/>
        </authorList>
    </citation>
    <scope>NUCLEOTIDE SEQUENCE [LARGE SCALE GENOMIC DNA]</scope>
    <source>
        <strain evidence="3 4">CGMCC 1.10685</strain>
    </source>
</reference>
<gene>
    <name evidence="2" type="ORF">GO485_29505</name>
    <name evidence="3" type="ORF">IP92_04654</name>
</gene>
<dbReference type="EMBL" id="CP046904">
    <property type="protein sequence ID" value="QGZ42768.1"/>
    <property type="molecule type" value="Genomic_DNA"/>
</dbReference>
<accession>A0A562PI37</accession>
<dbReference type="InterPro" id="IPR012902">
    <property type="entry name" value="N_methyl_site"/>
</dbReference>
<feature type="transmembrane region" description="Helical" evidence="1">
    <location>
        <begin position="21"/>
        <end position="39"/>
    </location>
</feature>
<dbReference type="Pfam" id="PF07963">
    <property type="entry name" value="N_methyl"/>
    <property type="match status" value="1"/>
</dbReference>
<reference evidence="3" key="2">
    <citation type="submission" date="2019-07" db="EMBL/GenBank/DDBJ databases">
        <authorList>
            <person name="Whitman W."/>
            <person name="Huntemann M."/>
            <person name="Clum A."/>
            <person name="Pillay M."/>
            <person name="Palaniappan K."/>
            <person name="Varghese N."/>
            <person name="Mikhailova N."/>
            <person name="Stamatis D."/>
            <person name="Reddy T."/>
            <person name="Daum C."/>
            <person name="Shapiro N."/>
            <person name="Ivanova N."/>
            <person name="Kyrpides N."/>
            <person name="Woyke T."/>
        </authorList>
    </citation>
    <scope>NUCLEOTIDE SEQUENCE</scope>
    <source>
        <strain evidence="3">CGMCC 1.10685</strain>
    </source>
</reference>
<evidence type="ECO:0000313" key="5">
    <source>
        <dbReference type="Proteomes" id="UP000437862"/>
    </source>
</evidence>
<dbReference type="Proteomes" id="UP000315112">
    <property type="component" value="Unassembled WGS sequence"/>
</dbReference>
<sequence length="283" mass="29634">MRQRHSHRHARGQAGFTLVEAIIVIVVTGIVAAMTAAFIRLPVQGYIDTEARADMADAADLALRRMSRELRLALPFSIGLYNGNQTIQFLLTKTGARYIDAAFQPPATLLPLDFVGGNPSFDIVGAAPTGRQAIVPGDYIVIANSGTPPANAYAFGAGADNISRVAAINGTRVTLQQNLFASTQSPQQMFQVVTGTVTYVCTPAANGGGTLQRYYTTNIVSGVGNLAALGTPAVLTGMVAGCAFNNVPLAGRGGALMTMALTLQRAGGESARLVRQTQLDNPI</sequence>
<dbReference type="PROSITE" id="PS00409">
    <property type="entry name" value="PROKAR_NTER_METHYL"/>
    <property type="match status" value="1"/>
</dbReference>
<keyword evidence="1" id="KW-0812">Transmembrane</keyword>
<keyword evidence="1" id="KW-1133">Transmembrane helix</keyword>
<protein>
    <submittedName>
        <fullName evidence="3">MSHA biogenesis protein MshO</fullName>
    </submittedName>
    <submittedName>
        <fullName evidence="2">Prepilin-type N-terminal cleavage/methylation domain-containing protein</fullName>
    </submittedName>
</protein>
<dbReference type="OrthoDB" id="9788802at2"/>
<evidence type="ECO:0000313" key="4">
    <source>
        <dbReference type="Proteomes" id="UP000315112"/>
    </source>
</evidence>
<evidence type="ECO:0000313" key="2">
    <source>
        <dbReference type="EMBL" id="QGZ42768.1"/>
    </source>
</evidence>
<name>A0A562PI37_9BURK</name>
<keyword evidence="1" id="KW-0472">Membrane</keyword>
<reference evidence="2 5" key="3">
    <citation type="submission" date="2019-12" db="EMBL/GenBank/DDBJ databases">
        <title>Draft Genome Sequences of Six Type Strains of the Genus Massilia.</title>
        <authorList>
            <person name="Miess H."/>
            <person name="Frediansyah A."/>
            <person name="Goeker M."/>
            <person name="Gross H."/>
        </authorList>
    </citation>
    <scope>NUCLEOTIDE SEQUENCE [LARGE SCALE GENOMIC DNA]</scope>
    <source>
        <strain evidence="2 5">DSM 26639</strain>
    </source>
</reference>
<dbReference type="RefSeq" id="WP_145879709.1">
    <property type="nucleotide sequence ID" value="NZ_CP046904.1"/>
</dbReference>
<keyword evidence="5" id="KW-1185">Reference proteome</keyword>
<dbReference type="EMBL" id="VLKW01000010">
    <property type="protein sequence ID" value="TWI44135.1"/>
    <property type="molecule type" value="Genomic_DNA"/>
</dbReference>
<dbReference type="NCBIfam" id="TIGR02532">
    <property type="entry name" value="IV_pilin_GFxxxE"/>
    <property type="match status" value="1"/>
</dbReference>
<organism evidence="3 4">
    <name type="scientific">Pseudoduganella flava</name>
    <dbReference type="NCBI Taxonomy" id="871742"/>
    <lineage>
        <taxon>Bacteria</taxon>
        <taxon>Pseudomonadati</taxon>
        <taxon>Pseudomonadota</taxon>
        <taxon>Betaproteobacteria</taxon>
        <taxon>Burkholderiales</taxon>
        <taxon>Oxalobacteraceae</taxon>
        <taxon>Telluria group</taxon>
        <taxon>Pseudoduganella</taxon>
    </lineage>
</organism>
<dbReference type="AlphaFoldDB" id="A0A562PI37"/>
<dbReference type="Proteomes" id="UP000437862">
    <property type="component" value="Chromosome"/>
</dbReference>
<proteinExistence type="predicted"/>